<keyword evidence="2" id="KW-1185">Reference proteome</keyword>
<evidence type="ECO:0000313" key="2">
    <source>
        <dbReference type="Proteomes" id="UP000501793"/>
    </source>
</evidence>
<name>A0ACA8ZBH2_9BACL</name>
<organism evidence="1 2">
    <name type="scientific">Kyrpidia spormannii</name>
    <dbReference type="NCBI Taxonomy" id="2055160"/>
    <lineage>
        <taxon>Bacteria</taxon>
        <taxon>Bacillati</taxon>
        <taxon>Bacillota</taxon>
        <taxon>Bacilli</taxon>
        <taxon>Bacillales</taxon>
        <taxon>Alicyclobacillaceae</taxon>
        <taxon>Kyrpidia</taxon>
    </lineage>
</organism>
<protein>
    <submittedName>
        <fullName evidence="1">Uncharacterized protein</fullName>
    </submittedName>
</protein>
<sequence>MKLVQHFIDGRFVESENGKRFVNINPATGGVLGEVAEGESQKSTGRWRRPGGRSASGGPCPWPSDRRF</sequence>
<dbReference type="Proteomes" id="UP000501793">
    <property type="component" value="Chromosome"/>
</dbReference>
<gene>
    <name evidence="1" type="ORF">FAVT5_2449</name>
</gene>
<reference evidence="1" key="1">
    <citation type="submission" date="2020-04" db="EMBL/GenBank/DDBJ databases">
        <authorList>
            <person name="Hogendoorn C."/>
        </authorList>
    </citation>
    <scope>NUCLEOTIDE SEQUENCE</scope>
    <source>
        <strain evidence="1">FAVT5</strain>
    </source>
</reference>
<accession>A0ACA8ZBH2</accession>
<proteinExistence type="predicted"/>
<dbReference type="EMBL" id="LR792684">
    <property type="protein sequence ID" value="CAB3393577.1"/>
    <property type="molecule type" value="Genomic_DNA"/>
</dbReference>
<evidence type="ECO:0000313" key="1">
    <source>
        <dbReference type="EMBL" id="CAB3393577.1"/>
    </source>
</evidence>